<gene>
    <name evidence="2" type="ORF">HLI28_14000</name>
</gene>
<dbReference type="PANTHER" id="PTHR43651">
    <property type="entry name" value="1,4-ALPHA-GLUCAN-BRANCHING ENZYME"/>
    <property type="match status" value="1"/>
</dbReference>
<evidence type="ECO:0000313" key="2">
    <source>
        <dbReference type="EMBL" id="NNU28649.1"/>
    </source>
</evidence>
<dbReference type="AlphaFoldDB" id="A0A849K9G2"/>
<organism evidence="2 3">
    <name type="scientific">Isoptericola sediminis</name>
    <dbReference type="NCBI Taxonomy" id="2733572"/>
    <lineage>
        <taxon>Bacteria</taxon>
        <taxon>Bacillati</taxon>
        <taxon>Actinomycetota</taxon>
        <taxon>Actinomycetes</taxon>
        <taxon>Micrococcales</taxon>
        <taxon>Promicromonosporaceae</taxon>
        <taxon>Isoptericola</taxon>
    </lineage>
</organism>
<reference evidence="2 3" key="1">
    <citation type="submission" date="2020-05" db="EMBL/GenBank/DDBJ databases">
        <title>Genome sequence of Isoptericola sp. JC619 isolated from Chilika lagoon, India.</title>
        <authorList>
            <person name="Kumar D."/>
            <person name="Appam K."/>
            <person name="Gandham S."/>
            <person name="Uppada J."/>
            <person name="Sasikala C."/>
            <person name="Venkata Ramana C."/>
        </authorList>
    </citation>
    <scope>NUCLEOTIDE SEQUENCE [LARGE SCALE GENOMIC DNA]</scope>
    <source>
        <strain evidence="2 3">JC619</strain>
    </source>
</reference>
<evidence type="ECO:0008006" key="4">
    <source>
        <dbReference type="Google" id="ProtNLM"/>
    </source>
</evidence>
<proteinExistence type="predicted"/>
<dbReference type="Gene3D" id="2.60.40.10">
    <property type="entry name" value="Immunoglobulins"/>
    <property type="match status" value="1"/>
</dbReference>
<evidence type="ECO:0000313" key="3">
    <source>
        <dbReference type="Proteomes" id="UP000557204"/>
    </source>
</evidence>
<dbReference type="InterPro" id="IPR013783">
    <property type="entry name" value="Ig-like_fold"/>
</dbReference>
<feature type="region of interest" description="Disordered" evidence="1">
    <location>
        <begin position="191"/>
        <end position="213"/>
    </location>
</feature>
<dbReference type="RefSeq" id="WP_171248167.1">
    <property type="nucleotide sequence ID" value="NZ_JABFAJ010000024.1"/>
</dbReference>
<dbReference type="InterPro" id="IPR017853">
    <property type="entry name" value="GH"/>
</dbReference>
<protein>
    <recommendedName>
        <fullName evidence="4">Maltooligosyltrehalose trehalohydrolase</fullName>
    </recommendedName>
</protein>
<dbReference type="Proteomes" id="UP000557204">
    <property type="component" value="Unassembled WGS sequence"/>
</dbReference>
<evidence type="ECO:0000256" key="1">
    <source>
        <dbReference type="SAM" id="MobiDB-lite"/>
    </source>
</evidence>
<dbReference type="PANTHER" id="PTHR43651:SF11">
    <property type="entry name" value="MALTO-OLIGOSYLTREHALOSE TREHALOHYDROLASE"/>
    <property type="match status" value="1"/>
</dbReference>
<dbReference type="Gene3D" id="3.20.20.80">
    <property type="entry name" value="Glycosidases"/>
    <property type="match status" value="1"/>
</dbReference>
<sequence length="511" mass="54537">MLPLPDGSTSRRPMRLVGAHEPGYWRADEQISPGTDYSFSIDGGPPLSDPAAAHVPSGIQGPSRILDERFVWRDHAWPGADLTRGSLLHLDVPTVTPEGTLDAATGLLPDVAALGVDGVELSPVAAFDPEAGPRAGVRLFAVHEPFGGPHALQRFVDTAHRHGLAVVLDLPHRWAVADPLRLDRFGPYAQGSRIAPRPRKDHGHDAPRINLDGSGSRGPRDFFVADARRWLHDFHVDGLLLDVEALADRSSAPFLTELAAVAQDVSARTGRPRALLADGPGLSDRLTTTVERLLTGRLDSPAGDLRRLSTEITAPARIPAGRRRALRAAQRSGSFVGPVTRLPAATRAVPWSRLEDVAGSAATTSADDDATLLAFAVLAGSVVVLDTEHVPVRPGSADARRLAAWTRRLLTLRPAALTDLAHRLEVTTDDGALVARRGGTALVLVLDPAVPALDLVPRLGTPSGAWRVAAAWDEERTHLEDGRLRAPGRCVVILRDDPDARPAGADPRTEP</sequence>
<dbReference type="SUPFAM" id="SSF51445">
    <property type="entry name" value="(Trans)glycosidases"/>
    <property type="match status" value="1"/>
</dbReference>
<accession>A0A849K9G2</accession>
<keyword evidence="3" id="KW-1185">Reference proteome</keyword>
<comment type="caution">
    <text evidence="2">The sequence shown here is derived from an EMBL/GenBank/DDBJ whole genome shotgun (WGS) entry which is preliminary data.</text>
</comment>
<dbReference type="GO" id="GO:0005975">
    <property type="term" value="P:carbohydrate metabolic process"/>
    <property type="evidence" value="ECO:0007669"/>
    <property type="project" value="UniProtKB-ARBA"/>
</dbReference>
<name>A0A849K9G2_9MICO</name>
<dbReference type="EMBL" id="JABFAJ010000024">
    <property type="protein sequence ID" value="NNU28649.1"/>
    <property type="molecule type" value="Genomic_DNA"/>
</dbReference>